<dbReference type="EMBL" id="CP049257">
    <property type="protein sequence ID" value="QIG45475.1"/>
    <property type="molecule type" value="Genomic_DNA"/>
</dbReference>
<feature type="region of interest" description="Disordered" evidence="12">
    <location>
        <begin position="180"/>
        <end position="203"/>
    </location>
</feature>
<comment type="similarity">
    <text evidence="2 10">Belongs to the IPP isomerase type 1 family.</text>
</comment>
<comment type="cofactor">
    <cofactor evidence="10">
        <name>Mn(2+)</name>
        <dbReference type="ChEBI" id="CHEBI:29035"/>
    </cofactor>
    <text evidence="10">Binds 1 Mn(2+) ion per subunit.</text>
</comment>
<dbReference type="KEGG" id="nano:G5V58_24435"/>
<keyword evidence="4 10" id="KW-0963">Cytoplasm</keyword>
<evidence type="ECO:0000256" key="11">
    <source>
        <dbReference type="PIRSR" id="PIRSR018427-1"/>
    </source>
</evidence>
<feature type="active site" evidence="10 11">
    <location>
        <position position="78"/>
    </location>
</feature>
<dbReference type="NCBIfam" id="TIGR02150">
    <property type="entry name" value="IPP_isom_1"/>
    <property type="match status" value="1"/>
</dbReference>
<dbReference type="SUPFAM" id="SSF55811">
    <property type="entry name" value="Nudix"/>
    <property type="match status" value="1"/>
</dbReference>
<sequence>MSTAHATPPTAGSTEEVVLLAEDGTAIGTAAKAEVHTADTPLHLAFSCYVFDEAGRLLLTQRAVDKPTWGGVWTNSCCGHPAPGEDITDTVHRRVQQELGLTLHDVTLVLPGFRYRAVMDNGTVENELCPVFVATTPDAVAPDPDEVEDVAWVDWPAFRDEVLAGTRDVSPWCVQQVEALPADPRSAPAADPALLPPAARPPG</sequence>
<dbReference type="NCBIfam" id="NF002995">
    <property type="entry name" value="PRK03759.1"/>
    <property type="match status" value="1"/>
</dbReference>
<feature type="domain" description="Nudix hydrolase" evidence="13">
    <location>
        <begin position="41"/>
        <end position="175"/>
    </location>
</feature>
<dbReference type="RefSeq" id="WP_165238089.1">
    <property type="nucleotide sequence ID" value="NZ_CP049257.1"/>
</dbReference>
<evidence type="ECO:0000256" key="10">
    <source>
        <dbReference type="HAMAP-Rule" id="MF_00202"/>
    </source>
</evidence>
<dbReference type="InterPro" id="IPR015797">
    <property type="entry name" value="NUDIX_hydrolase-like_dom_sf"/>
</dbReference>
<dbReference type="GO" id="GO:0005737">
    <property type="term" value="C:cytoplasm"/>
    <property type="evidence" value="ECO:0007669"/>
    <property type="project" value="UniProtKB-SubCell"/>
</dbReference>
<dbReference type="InterPro" id="IPR011876">
    <property type="entry name" value="IsopentenylPP_isomerase_typ1"/>
</dbReference>
<keyword evidence="5 10" id="KW-0479">Metal-binding</keyword>
<evidence type="ECO:0000256" key="4">
    <source>
        <dbReference type="ARBA" id="ARBA00022490"/>
    </source>
</evidence>
<dbReference type="InterPro" id="IPR000086">
    <property type="entry name" value="NUDIX_hydrolase_dom"/>
</dbReference>
<accession>A0A6G6WK55</accession>
<feature type="binding site" evidence="10">
    <location>
        <position position="98"/>
    </location>
    <ligand>
        <name>Mg(2+)</name>
        <dbReference type="ChEBI" id="CHEBI:18420"/>
    </ligand>
</feature>
<feature type="binding site" evidence="10">
    <location>
        <position position="80"/>
    </location>
    <ligand>
        <name>Mn(2+)</name>
        <dbReference type="ChEBI" id="CHEBI:29035"/>
    </ligand>
</feature>
<evidence type="ECO:0000256" key="5">
    <source>
        <dbReference type="ARBA" id="ARBA00022723"/>
    </source>
</evidence>
<protein>
    <recommendedName>
        <fullName evidence="3 10">Isopentenyl-diphosphate Delta-isomerase</fullName>
        <shortName evidence="10">IPP isomerase</shortName>
        <ecNumber evidence="3 10">5.3.3.2</ecNumber>
    </recommendedName>
    <alternativeName>
        <fullName evidence="10">IPP:DMAPP isomerase</fullName>
    </alternativeName>
    <alternativeName>
        <fullName evidence="10">Isopentenyl pyrophosphate isomerase</fullName>
    </alternativeName>
</protein>
<feature type="active site" evidence="10 11">
    <location>
        <position position="127"/>
    </location>
</feature>
<dbReference type="HAMAP" id="MF_00202">
    <property type="entry name" value="Idi"/>
    <property type="match status" value="1"/>
</dbReference>
<feature type="binding site" evidence="10">
    <location>
        <position position="127"/>
    </location>
    <ligand>
        <name>Mn(2+)</name>
        <dbReference type="ChEBI" id="CHEBI:29035"/>
    </ligand>
</feature>
<dbReference type="GO" id="GO:0004452">
    <property type="term" value="F:isopentenyl-diphosphate delta-isomerase activity"/>
    <property type="evidence" value="ECO:0007669"/>
    <property type="project" value="UniProtKB-UniRule"/>
</dbReference>
<keyword evidence="15" id="KW-1185">Reference proteome</keyword>
<keyword evidence="7 10" id="KW-0464">Manganese</keyword>
<dbReference type="Pfam" id="PF00293">
    <property type="entry name" value="NUDIX"/>
    <property type="match status" value="1"/>
</dbReference>
<name>A0A6G6WK55_9ACTN</name>
<evidence type="ECO:0000256" key="3">
    <source>
        <dbReference type="ARBA" id="ARBA00012057"/>
    </source>
</evidence>
<dbReference type="PANTHER" id="PTHR10885:SF0">
    <property type="entry name" value="ISOPENTENYL-DIPHOSPHATE DELTA-ISOMERASE"/>
    <property type="match status" value="1"/>
</dbReference>
<feature type="compositionally biased region" description="Pro residues" evidence="12">
    <location>
        <begin position="194"/>
        <end position="203"/>
    </location>
</feature>
<dbReference type="GO" id="GO:0050992">
    <property type="term" value="P:dimethylallyl diphosphate biosynthetic process"/>
    <property type="evidence" value="ECO:0007669"/>
    <property type="project" value="UniProtKB-UniRule"/>
</dbReference>
<evidence type="ECO:0000256" key="7">
    <source>
        <dbReference type="ARBA" id="ARBA00023211"/>
    </source>
</evidence>
<evidence type="ECO:0000256" key="8">
    <source>
        <dbReference type="ARBA" id="ARBA00023229"/>
    </source>
</evidence>
<dbReference type="FunFam" id="3.90.79.10:FF:000009">
    <property type="entry name" value="Isopentenyl-diphosphate Delta-isomerase"/>
    <property type="match status" value="1"/>
</dbReference>
<dbReference type="CDD" id="cd02885">
    <property type="entry name" value="NUDIX_IPP_Isomerase"/>
    <property type="match status" value="1"/>
</dbReference>
<dbReference type="Proteomes" id="UP000502996">
    <property type="component" value="Chromosome"/>
</dbReference>
<dbReference type="UniPathway" id="UPA00059">
    <property type="reaction ID" value="UER00104"/>
</dbReference>
<evidence type="ECO:0000313" key="14">
    <source>
        <dbReference type="EMBL" id="QIG45475.1"/>
    </source>
</evidence>
<evidence type="ECO:0000256" key="12">
    <source>
        <dbReference type="SAM" id="MobiDB-lite"/>
    </source>
</evidence>
<evidence type="ECO:0000256" key="6">
    <source>
        <dbReference type="ARBA" id="ARBA00022842"/>
    </source>
</evidence>
<comment type="catalytic activity">
    <reaction evidence="10">
        <text>isopentenyl diphosphate = dimethylallyl diphosphate</text>
        <dbReference type="Rhea" id="RHEA:23284"/>
        <dbReference type="ChEBI" id="CHEBI:57623"/>
        <dbReference type="ChEBI" id="CHEBI:128769"/>
        <dbReference type="EC" id="5.3.3.2"/>
    </reaction>
</comment>
<dbReference type="InterPro" id="IPR056375">
    <property type="entry name" value="Idi_bact"/>
</dbReference>
<dbReference type="PIRSF" id="PIRSF018427">
    <property type="entry name" value="Isopntndiph_ism"/>
    <property type="match status" value="1"/>
</dbReference>
<dbReference type="GO" id="GO:0046872">
    <property type="term" value="F:metal ion binding"/>
    <property type="evidence" value="ECO:0007669"/>
    <property type="project" value="UniProtKB-KW"/>
</dbReference>
<feature type="binding site" evidence="10">
    <location>
        <position position="36"/>
    </location>
    <ligand>
        <name>Mn(2+)</name>
        <dbReference type="ChEBI" id="CHEBI:29035"/>
    </ligand>
</feature>
<proteinExistence type="inferred from homology"/>
<evidence type="ECO:0000256" key="1">
    <source>
        <dbReference type="ARBA" id="ARBA00004826"/>
    </source>
</evidence>
<organism evidence="14 15">
    <name type="scientific">Nocardioides anomalus</name>
    <dbReference type="NCBI Taxonomy" id="2712223"/>
    <lineage>
        <taxon>Bacteria</taxon>
        <taxon>Bacillati</taxon>
        <taxon>Actinomycetota</taxon>
        <taxon>Actinomycetes</taxon>
        <taxon>Propionibacteriales</taxon>
        <taxon>Nocardioidaceae</taxon>
        <taxon>Nocardioides</taxon>
    </lineage>
</organism>
<comment type="function">
    <text evidence="10">Catalyzes the 1,3-allylic rearrangement of the homoallylic substrate isopentenyl (IPP) to its highly electrophilic allylic isomer, dimethylallyl diphosphate (DMAPP).</text>
</comment>
<dbReference type="EC" id="5.3.3.2" evidence="3 10"/>
<comment type="pathway">
    <text evidence="1 10">Isoprenoid biosynthesis; dimethylallyl diphosphate biosynthesis; dimethylallyl diphosphate from isopentenyl diphosphate: step 1/1.</text>
</comment>
<dbReference type="AlphaFoldDB" id="A0A6G6WK55"/>
<feature type="compositionally biased region" description="Low complexity" evidence="12">
    <location>
        <begin position="180"/>
        <end position="193"/>
    </location>
</feature>
<evidence type="ECO:0000256" key="2">
    <source>
        <dbReference type="ARBA" id="ARBA00007579"/>
    </source>
</evidence>
<keyword evidence="9 10" id="KW-0413">Isomerase</keyword>
<gene>
    <name evidence="10 14" type="primary">idi</name>
    <name evidence="14" type="ORF">G5V58_24435</name>
</gene>
<evidence type="ECO:0000313" key="15">
    <source>
        <dbReference type="Proteomes" id="UP000502996"/>
    </source>
</evidence>
<comment type="cofactor">
    <cofactor evidence="10">
        <name>Mg(2+)</name>
        <dbReference type="ChEBI" id="CHEBI:18420"/>
    </cofactor>
    <text evidence="10">Binds 1 Mg(2+) ion per subunit. The magnesium ion binds only when substrate is bound.</text>
</comment>
<dbReference type="GO" id="GO:0008299">
    <property type="term" value="P:isoprenoid biosynthetic process"/>
    <property type="evidence" value="ECO:0007669"/>
    <property type="project" value="UniProtKB-UniRule"/>
</dbReference>
<keyword evidence="6 10" id="KW-0460">Magnesium</keyword>
<comment type="subcellular location">
    <subcellularLocation>
        <location evidence="10">Cytoplasm</location>
    </subcellularLocation>
</comment>
<feature type="binding site" evidence="10">
    <location>
        <position position="43"/>
    </location>
    <ligand>
        <name>Mn(2+)</name>
        <dbReference type="ChEBI" id="CHEBI:29035"/>
    </ligand>
</feature>
<evidence type="ECO:0000259" key="13">
    <source>
        <dbReference type="PROSITE" id="PS51462"/>
    </source>
</evidence>
<keyword evidence="8 10" id="KW-0414">Isoprene biosynthesis</keyword>
<dbReference type="PROSITE" id="PS51462">
    <property type="entry name" value="NUDIX"/>
    <property type="match status" value="1"/>
</dbReference>
<dbReference type="PANTHER" id="PTHR10885">
    <property type="entry name" value="ISOPENTENYL-DIPHOSPHATE DELTA-ISOMERASE"/>
    <property type="match status" value="1"/>
</dbReference>
<reference evidence="14 15" key="1">
    <citation type="submission" date="2020-02" db="EMBL/GenBank/DDBJ databases">
        <title>Full genome sequence of Nocardioides sp. R-3366.</title>
        <authorList>
            <person name="Im W.-T."/>
        </authorList>
    </citation>
    <scope>NUCLEOTIDE SEQUENCE [LARGE SCALE GENOMIC DNA]</scope>
    <source>
        <strain evidence="14 15">R-3366</strain>
    </source>
</reference>
<feature type="binding site" evidence="10">
    <location>
        <position position="125"/>
    </location>
    <ligand>
        <name>Mn(2+)</name>
        <dbReference type="ChEBI" id="CHEBI:29035"/>
    </ligand>
</feature>
<evidence type="ECO:0000256" key="9">
    <source>
        <dbReference type="ARBA" id="ARBA00023235"/>
    </source>
</evidence>
<dbReference type="Gene3D" id="3.90.79.10">
    <property type="entry name" value="Nucleoside Triphosphate Pyrophosphohydrolase"/>
    <property type="match status" value="1"/>
</dbReference>